<dbReference type="RefSeq" id="WP_258846034.1">
    <property type="nucleotide sequence ID" value="NZ_JANUGX010000015.1"/>
</dbReference>
<accession>A0ABT2A7W3</accession>
<organism evidence="2 3">
    <name type="scientific">Massilia norwichensis</name>
    <dbReference type="NCBI Taxonomy" id="1442366"/>
    <lineage>
        <taxon>Bacteria</taxon>
        <taxon>Pseudomonadati</taxon>
        <taxon>Pseudomonadota</taxon>
        <taxon>Betaproteobacteria</taxon>
        <taxon>Burkholderiales</taxon>
        <taxon>Oxalobacteraceae</taxon>
        <taxon>Telluria group</taxon>
        <taxon>Massilia</taxon>
    </lineage>
</organism>
<keyword evidence="1" id="KW-0732">Signal</keyword>
<evidence type="ECO:0000313" key="2">
    <source>
        <dbReference type="EMBL" id="MCS0590257.1"/>
    </source>
</evidence>
<dbReference type="Proteomes" id="UP001205560">
    <property type="component" value="Unassembled WGS sequence"/>
</dbReference>
<feature type="signal peptide" evidence="1">
    <location>
        <begin position="1"/>
        <end position="34"/>
    </location>
</feature>
<dbReference type="EMBL" id="JANUGX010000015">
    <property type="protein sequence ID" value="MCS0590257.1"/>
    <property type="molecule type" value="Genomic_DNA"/>
</dbReference>
<proteinExistence type="predicted"/>
<keyword evidence="3" id="KW-1185">Reference proteome</keyword>
<evidence type="ECO:0000256" key="1">
    <source>
        <dbReference type="SAM" id="SignalP"/>
    </source>
</evidence>
<name>A0ABT2A7W3_9BURK</name>
<sequence>MRRMRGIPASLLPGLLPGLLMGLALCGAATGAAAQDRDGGTVQVKAARDPEMHSYRAISAGLDTFDAKHALAPDAPLLFQARTRAGKPLDAALLAGHAGSDPLGAVLAGDDGYALRLALDAEGRFQVPRSQPAWDANAELRLSKKRSAVRVWPSVRSPGLLDNQRRLGDIRLECQVFVAIAKKEAPLHIVLLGNAIMLGSDWCAFMKNSDNAWDATTPGMLRGATLRDGQRSLALRAKDTRVEVPIGDTSWSNDAIVELAFAPSDAPSHPSPKDAAP</sequence>
<feature type="chain" id="PRO_5047175526" evidence="1">
    <location>
        <begin position="35"/>
        <end position="277"/>
    </location>
</feature>
<protein>
    <submittedName>
        <fullName evidence="2">Uncharacterized protein</fullName>
    </submittedName>
</protein>
<evidence type="ECO:0000313" key="3">
    <source>
        <dbReference type="Proteomes" id="UP001205560"/>
    </source>
</evidence>
<reference evidence="2 3" key="1">
    <citation type="submission" date="2022-08" db="EMBL/GenBank/DDBJ databases">
        <title>Reclassification of Massilia species as members of the genera Telluria, Duganella, Pseudoduganella, Mokoshia gen. nov. and Zemynaea gen. nov. using orthogonal and non-orthogonal genome-based approaches.</title>
        <authorList>
            <person name="Bowman J.P."/>
        </authorList>
    </citation>
    <scope>NUCLEOTIDE SEQUENCE [LARGE SCALE GENOMIC DNA]</scope>
    <source>
        <strain evidence="2 3">LMG 28164</strain>
    </source>
</reference>
<comment type="caution">
    <text evidence="2">The sequence shown here is derived from an EMBL/GenBank/DDBJ whole genome shotgun (WGS) entry which is preliminary data.</text>
</comment>
<gene>
    <name evidence="2" type="ORF">NX782_13750</name>
</gene>